<evidence type="ECO:0000256" key="9">
    <source>
        <dbReference type="ARBA" id="ARBA00023277"/>
    </source>
</evidence>
<dbReference type="Gene3D" id="2.60.40.1180">
    <property type="entry name" value="Golgi alpha-mannosidase II"/>
    <property type="match status" value="1"/>
</dbReference>
<proteinExistence type="evidence at transcript level"/>
<evidence type="ECO:0000259" key="16">
    <source>
        <dbReference type="SMART" id="SM00642"/>
    </source>
</evidence>
<dbReference type="SUPFAM" id="SSF51445">
    <property type="entry name" value="(Trans)glycosidases"/>
    <property type="match status" value="1"/>
</dbReference>
<evidence type="ECO:0000256" key="8">
    <source>
        <dbReference type="ARBA" id="ARBA00022837"/>
    </source>
</evidence>
<keyword evidence="5" id="KW-0479">Metal-binding</keyword>
<keyword evidence="7 17" id="KW-0378">Hydrolase</keyword>
<keyword evidence="8" id="KW-0106">Calcium</keyword>
<evidence type="ECO:0000313" key="17">
    <source>
        <dbReference type="EMBL" id="AGU13046.1"/>
    </source>
</evidence>
<dbReference type="GO" id="GO:0005509">
    <property type="term" value="F:calcium ion binding"/>
    <property type="evidence" value="ECO:0007669"/>
    <property type="project" value="InterPro"/>
</dbReference>
<dbReference type="PANTHER" id="PTHR10357">
    <property type="entry name" value="ALPHA-AMYLASE FAMILY MEMBER"/>
    <property type="match status" value="1"/>
</dbReference>
<accession>T1WE96</accession>
<evidence type="ECO:0000256" key="3">
    <source>
        <dbReference type="ARBA" id="ARBA00008061"/>
    </source>
</evidence>
<evidence type="ECO:0000256" key="2">
    <source>
        <dbReference type="ARBA" id="ARBA00001913"/>
    </source>
</evidence>
<evidence type="ECO:0000256" key="7">
    <source>
        <dbReference type="ARBA" id="ARBA00022801"/>
    </source>
</evidence>
<feature type="domain" description="Glycosyl hydrolase family 13 catalytic" evidence="16">
    <location>
        <begin position="33"/>
        <end position="372"/>
    </location>
</feature>
<feature type="active site" description="Nucleophile" evidence="11">
    <location>
        <position position="210"/>
    </location>
</feature>
<comment type="cofactor">
    <cofactor evidence="2">
        <name>Ca(2+)</name>
        <dbReference type="ChEBI" id="CHEBI:29108"/>
    </cofactor>
</comment>
<comment type="catalytic activity">
    <reaction evidence="1">
        <text>Endohydrolysis of (1-&gt;4)-alpha-D-glucosidic linkages in polysaccharides containing three or more (1-&gt;4)-alpha-linked D-glucose units.</text>
        <dbReference type="EC" id="3.2.1.1"/>
    </reaction>
</comment>
<feature type="chain" id="PRO_5004585524" description="alpha-amylase" evidence="15">
    <location>
        <begin position="20"/>
        <end position="465"/>
    </location>
</feature>
<dbReference type="CDD" id="cd11319">
    <property type="entry name" value="AmyAc_euk_AmyA"/>
    <property type="match status" value="1"/>
</dbReference>
<feature type="binding site" evidence="14">
    <location>
        <position position="208"/>
    </location>
    <ligand>
        <name>substrate</name>
    </ligand>
</feature>
<dbReference type="InterPro" id="IPR013777">
    <property type="entry name" value="A-amylase-like"/>
</dbReference>
<dbReference type="EMBL" id="KF421593">
    <property type="protein sequence ID" value="AGU13046.1"/>
    <property type="molecule type" value="mRNA"/>
</dbReference>
<dbReference type="Gene3D" id="3.20.20.80">
    <property type="entry name" value="Glycosidases"/>
    <property type="match status" value="1"/>
</dbReference>
<dbReference type="BRENDA" id="3.2.1.1">
    <property type="organism ID" value="13884"/>
</dbReference>
<dbReference type="GO" id="GO:0005975">
    <property type="term" value="P:carbohydrate metabolic process"/>
    <property type="evidence" value="ECO:0007669"/>
    <property type="project" value="InterPro"/>
</dbReference>
<keyword evidence="6 15" id="KW-0732">Signal</keyword>
<evidence type="ECO:0000256" key="11">
    <source>
        <dbReference type="PIRSR" id="PIRSR001024-1"/>
    </source>
</evidence>
<name>T1WE96_EUPFO</name>
<evidence type="ECO:0000256" key="14">
    <source>
        <dbReference type="PIRSR" id="PIRSR001024-5"/>
    </source>
</evidence>
<evidence type="ECO:0000256" key="13">
    <source>
        <dbReference type="PIRSR" id="PIRSR001024-4"/>
    </source>
</evidence>
<evidence type="ECO:0000256" key="5">
    <source>
        <dbReference type="ARBA" id="ARBA00022723"/>
    </source>
</evidence>
<evidence type="ECO:0000256" key="4">
    <source>
        <dbReference type="ARBA" id="ARBA00012595"/>
    </source>
</evidence>
<comment type="similarity">
    <text evidence="3">Belongs to the glycosyl hydrolase 13 family.</text>
</comment>
<dbReference type="InterPro" id="IPR017853">
    <property type="entry name" value="GH"/>
</dbReference>
<feature type="binding site" evidence="14">
    <location>
        <position position="301"/>
    </location>
    <ligand>
        <name>substrate</name>
    </ligand>
</feature>
<dbReference type="InterPro" id="IPR013780">
    <property type="entry name" value="Glyco_hydro_b"/>
</dbReference>
<dbReference type="InterPro" id="IPR006047">
    <property type="entry name" value="GH13_cat_dom"/>
</dbReference>
<feature type="site" description="Transition state stabilizer" evidence="12">
    <location>
        <position position="301"/>
    </location>
</feature>
<feature type="disulfide bond" evidence="13">
    <location>
        <begin position="49"/>
        <end position="56"/>
    </location>
</feature>
<evidence type="ECO:0000256" key="15">
    <source>
        <dbReference type="SAM" id="SignalP"/>
    </source>
</evidence>
<keyword evidence="10 17" id="KW-0326">Glycosidase</keyword>
<dbReference type="PIRSF" id="PIRSF001024">
    <property type="entry name" value="Alph-amyl_fung"/>
    <property type="match status" value="1"/>
</dbReference>
<dbReference type="PANTHER" id="PTHR10357:SF215">
    <property type="entry name" value="ALPHA-AMYLASE 1"/>
    <property type="match status" value="1"/>
</dbReference>
<reference evidence="17" key="1">
    <citation type="journal article" date="2013" name="Biochem. Biophys. Res. Commun.">
        <title>Characterization and comparative analysis of psychrophilic and mesophilic alpha-amylases from Euplotes species: A contribution to the understanding of enzyme thermal adaptation.</title>
        <authorList>
            <person name="Yang G."/>
            <person name="Yang G."/>
            <person name="Aprile L."/>
            <person name="Turturo V."/>
            <person name="Pucciarelli S."/>
            <person name="Pucciarelli S."/>
            <person name="Miceli C."/>
        </authorList>
    </citation>
    <scope>NUCLEOTIDE SEQUENCE</scope>
    <source>
        <strain evidence="17">A</strain>
    </source>
</reference>
<organism evidence="17">
    <name type="scientific">Euplotes focardii</name>
    <dbReference type="NCBI Taxonomy" id="36767"/>
    <lineage>
        <taxon>Eukaryota</taxon>
        <taxon>Sar</taxon>
        <taxon>Alveolata</taxon>
        <taxon>Ciliophora</taxon>
        <taxon>Intramacronucleata</taxon>
        <taxon>Spirotrichea</taxon>
        <taxon>Hypotrichia</taxon>
        <taxon>Euplotida</taxon>
        <taxon>Euplotidae</taxon>
        <taxon>Euplotes</taxon>
    </lineage>
</organism>
<keyword evidence="9" id="KW-0119">Carbohydrate metabolism</keyword>
<dbReference type="SMR" id="T1WE96"/>
<sequence>MKRTLLVLAFSLLLASSFAAHSTEEWKSRTVYQVITDRFARTDGKVTTCTDLSAYCGGTFKGLEDNLDYIQSMGFDSIWISPVPENFGNDYHGYAALNWYKINPYFGTADEFKSMVSAMHKRDMWLMLDVVANHVAYIDMEFEKVSPFNKEEHYHTKCQINNWEDENEVEYCRLSNLPDLNQDNSFVRENLINWVKWVIKEFDVDGLRIDTVPEVKRQFWKEYTEAADCYAVGEIFNSNVDYLASYQGPLPAVLQYATFFTARDVFSNPETSMYELRTMFNEIQEKFPDPTVLGTFADNHDNARFLSFNSNLKRYQNYIVLNFFQEGIPIVYYGTEQEFNGGNDPECRETMWGHMDTQSKMYNFISQMVHARKNFKVWEAQQVERFVNDEIYAFSRGEVLVITTNEDKKTEVTITYIPETYSEGETLVNIFDESDTVTVSNGSIDISVNDGHVKVYVPQTATVSE</sequence>
<dbReference type="AlphaFoldDB" id="T1WE96"/>
<keyword evidence="13" id="KW-1015">Disulfide bond</keyword>
<evidence type="ECO:0000256" key="10">
    <source>
        <dbReference type="ARBA" id="ARBA00023295"/>
    </source>
</evidence>
<feature type="signal peptide" evidence="15">
    <location>
        <begin position="1"/>
        <end position="19"/>
    </location>
</feature>
<dbReference type="EC" id="3.2.1.1" evidence="4"/>
<feature type="binding site" evidence="14">
    <location>
        <position position="348"/>
    </location>
    <ligand>
        <name>substrate</name>
    </ligand>
</feature>
<evidence type="ECO:0000256" key="6">
    <source>
        <dbReference type="ARBA" id="ARBA00022729"/>
    </source>
</evidence>
<evidence type="ECO:0000256" key="12">
    <source>
        <dbReference type="PIRSR" id="PIRSR001024-2"/>
    </source>
</evidence>
<feature type="binding site" evidence="14">
    <location>
        <position position="134"/>
    </location>
    <ligand>
        <name>substrate</name>
    </ligand>
</feature>
<dbReference type="GO" id="GO:0004556">
    <property type="term" value="F:alpha-amylase activity"/>
    <property type="evidence" value="ECO:0007669"/>
    <property type="project" value="UniProtKB-EC"/>
</dbReference>
<feature type="disulfide bond" evidence="13">
    <location>
        <begin position="158"/>
        <end position="172"/>
    </location>
</feature>
<dbReference type="SMART" id="SM00642">
    <property type="entry name" value="Aamy"/>
    <property type="match status" value="1"/>
</dbReference>
<dbReference type="SUPFAM" id="SSF51011">
    <property type="entry name" value="Glycosyl hydrolase domain"/>
    <property type="match status" value="1"/>
</dbReference>
<protein>
    <recommendedName>
        <fullName evidence="4">alpha-amylase</fullName>
        <ecNumber evidence="4">3.2.1.1</ecNumber>
    </recommendedName>
</protein>
<evidence type="ECO:0000256" key="1">
    <source>
        <dbReference type="ARBA" id="ARBA00000548"/>
    </source>
</evidence>
<dbReference type="Pfam" id="PF00128">
    <property type="entry name" value="Alpha-amylase"/>
    <property type="match status" value="1"/>
</dbReference>
<feature type="active site" description="Proton donor" evidence="11">
    <location>
        <position position="234"/>
    </location>
</feature>